<reference evidence="15" key="1">
    <citation type="journal article" date="2014" name="Environ. Microbiol.">
        <title>Comparative genomics of the marine bacterial genus Glaciecola reveals the high degree of genomic diversity and genomic characteristic for cold adaptation.</title>
        <authorList>
            <person name="Qin Q.L."/>
            <person name="Xie B.B."/>
            <person name="Yu Y."/>
            <person name="Shu Y.L."/>
            <person name="Rong J.C."/>
            <person name="Zhang Y.J."/>
            <person name="Zhao D.L."/>
            <person name="Chen X.L."/>
            <person name="Zhang X.Y."/>
            <person name="Chen B."/>
            <person name="Zhou B.C."/>
            <person name="Zhang Y.Z."/>
        </authorList>
    </citation>
    <scope>NUCLEOTIDE SEQUENCE [LARGE SCALE GENOMIC DNA]</scope>
    <source>
        <strain evidence="15">ACAM 615</strain>
    </source>
</reference>
<dbReference type="InterPro" id="IPR027304">
    <property type="entry name" value="Trigger_fact/SurA_dom_sf"/>
</dbReference>
<evidence type="ECO:0000313" key="15">
    <source>
        <dbReference type="Proteomes" id="UP000006251"/>
    </source>
</evidence>
<dbReference type="Proteomes" id="UP000006251">
    <property type="component" value="Unassembled WGS sequence"/>
</dbReference>
<dbReference type="GO" id="GO:0005886">
    <property type="term" value="C:plasma membrane"/>
    <property type="evidence" value="ECO:0007669"/>
    <property type="project" value="UniProtKB-SubCell"/>
</dbReference>
<dbReference type="InterPro" id="IPR000297">
    <property type="entry name" value="PPIase_PpiC"/>
</dbReference>
<dbReference type="SUPFAM" id="SSF54534">
    <property type="entry name" value="FKBP-like"/>
    <property type="match status" value="1"/>
</dbReference>
<dbReference type="OrthoDB" id="9812372at2"/>
<protein>
    <recommendedName>
        <fullName evidence="9">Periplasmic chaperone PpiD</fullName>
    </recommendedName>
    <alternativeName>
        <fullName evidence="10">Periplasmic folding chaperone</fullName>
    </alternativeName>
</protein>
<dbReference type="InterPro" id="IPR046357">
    <property type="entry name" value="PPIase_dom_sf"/>
</dbReference>
<evidence type="ECO:0000256" key="8">
    <source>
        <dbReference type="ARBA" id="ARBA00038408"/>
    </source>
</evidence>
<keyword evidence="5 12" id="KW-1133">Transmembrane helix</keyword>
<evidence type="ECO:0000313" key="14">
    <source>
        <dbReference type="EMBL" id="GAC28077.1"/>
    </source>
</evidence>
<sequence>MLEKIREGSQGPLAMTIVGLIIISFAVTGVGSYLGSSSTPVAATVNGEDITLNEVEAAYQNQRTRMEAQFGESVAAAFANEAYLETFRTQVLDQLISEKLIEQQATELGLRVSTEQIKQTIFDIDAFKIAGQFDNDTFQAVIARQNFTPASFRDYLRKQMTTEQLSNVINGSSFSIDDEVTAILRLQQQTRTARTLEVSATNFATDVTVSDEEVEQYYQSNLSDFDTQEQVKLSYVTISVSDLIANEVVTEEEVLANYQDNLAAYQTLEERRISHILIEFGDDEAAAKAMAEEVLALVQVPEADFAQIASERSADTISAEVGGDLDFINRGDWSESFEDAAFGLKEVGDNSGLVQTEFGYHIIKLTELTSVITTPFAEIQEELTQRLLKDKAMGSFFGLQEQVASAAFEQPDSLQRVSEITNRPIIDTAFFEKTNYPASVNYPQVENVAFSSELVENRLNSDVLKITDEKIMVTRVIGHNPQRTLPLEDVSASIVNQLTATKTQQAAVDWAEGLKTKIFAGESIDEALAAKSLEIKTVESIPRFGREVPIEMTIAIFKLSPVAQQNVSVVKLSSGNVGLVILESVQSASEVSEEDLLAGKTGLASNANRNAYDNFVDALKGKADIEIMKR</sequence>
<feature type="domain" description="PpiC" evidence="13">
    <location>
        <begin position="268"/>
        <end position="367"/>
    </location>
</feature>
<dbReference type="Gene3D" id="3.10.50.40">
    <property type="match status" value="1"/>
</dbReference>
<dbReference type="STRING" id="1121922.GCA_000428905_01587"/>
<keyword evidence="3" id="KW-0997">Cell inner membrane</keyword>
<keyword evidence="11" id="KW-0697">Rotamase</keyword>
<evidence type="ECO:0000256" key="2">
    <source>
        <dbReference type="ARBA" id="ARBA00022475"/>
    </source>
</evidence>
<keyword evidence="2" id="KW-1003">Cell membrane</keyword>
<dbReference type="PANTHER" id="PTHR47529">
    <property type="entry name" value="PEPTIDYL-PROLYL CIS-TRANS ISOMERASE D"/>
    <property type="match status" value="1"/>
</dbReference>
<dbReference type="Gene3D" id="1.10.4030.10">
    <property type="entry name" value="Porin chaperone SurA, peptide-binding domain"/>
    <property type="match status" value="1"/>
</dbReference>
<evidence type="ECO:0000256" key="6">
    <source>
        <dbReference type="ARBA" id="ARBA00023136"/>
    </source>
</evidence>
<dbReference type="GO" id="GO:0003755">
    <property type="term" value="F:peptidyl-prolyl cis-trans isomerase activity"/>
    <property type="evidence" value="ECO:0007669"/>
    <property type="project" value="UniProtKB-KW"/>
</dbReference>
<keyword evidence="7" id="KW-0143">Chaperone</keyword>
<evidence type="ECO:0000256" key="9">
    <source>
        <dbReference type="ARBA" id="ARBA00040743"/>
    </source>
</evidence>
<evidence type="ECO:0000256" key="7">
    <source>
        <dbReference type="ARBA" id="ARBA00023186"/>
    </source>
</evidence>
<gene>
    <name evidence="14" type="primary">ppiD</name>
    <name evidence="14" type="ORF">GPAL_1199</name>
</gene>
<comment type="similarity">
    <text evidence="8">Belongs to the PpiD chaperone family.</text>
</comment>
<dbReference type="InterPro" id="IPR052029">
    <property type="entry name" value="PpiD_chaperone"/>
</dbReference>
<evidence type="ECO:0000256" key="10">
    <source>
        <dbReference type="ARBA" id="ARBA00042775"/>
    </source>
</evidence>
<evidence type="ECO:0000256" key="11">
    <source>
        <dbReference type="PROSITE-ProRule" id="PRU00278"/>
    </source>
</evidence>
<keyword evidence="4 12" id="KW-0812">Transmembrane</keyword>
<proteinExistence type="inferred from homology"/>
<feature type="transmembrane region" description="Helical" evidence="12">
    <location>
        <begin position="12"/>
        <end position="34"/>
    </location>
</feature>
<evidence type="ECO:0000256" key="5">
    <source>
        <dbReference type="ARBA" id="ARBA00022989"/>
    </source>
</evidence>
<evidence type="ECO:0000256" key="4">
    <source>
        <dbReference type="ARBA" id="ARBA00022692"/>
    </source>
</evidence>
<dbReference type="RefSeq" id="WP_006009971.1">
    <property type="nucleotide sequence ID" value="NZ_BAEQ01000019.1"/>
</dbReference>
<keyword evidence="11 14" id="KW-0413">Isomerase</keyword>
<keyword evidence="15" id="KW-1185">Reference proteome</keyword>
<dbReference type="EMBL" id="BAEQ01000019">
    <property type="protein sequence ID" value="GAC28077.1"/>
    <property type="molecule type" value="Genomic_DNA"/>
</dbReference>
<dbReference type="PANTHER" id="PTHR47529:SF1">
    <property type="entry name" value="PERIPLASMIC CHAPERONE PPID"/>
    <property type="match status" value="1"/>
</dbReference>
<name>K6ZCJ7_9ALTE</name>
<organism evidence="14 15">
    <name type="scientific">Brumicola pallidula DSM 14239 = ACAM 615</name>
    <dbReference type="NCBI Taxonomy" id="1121922"/>
    <lineage>
        <taxon>Bacteria</taxon>
        <taxon>Pseudomonadati</taxon>
        <taxon>Pseudomonadota</taxon>
        <taxon>Gammaproteobacteria</taxon>
        <taxon>Alteromonadales</taxon>
        <taxon>Alteromonadaceae</taxon>
        <taxon>Brumicola</taxon>
    </lineage>
</organism>
<keyword evidence="6 12" id="KW-0472">Membrane</keyword>
<dbReference type="Pfam" id="PF13624">
    <property type="entry name" value="SurA_N_3"/>
    <property type="match status" value="1"/>
</dbReference>
<dbReference type="SUPFAM" id="SSF109998">
    <property type="entry name" value="Triger factor/SurA peptide-binding domain-like"/>
    <property type="match status" value="1"/>
</dbReference>
<dbReference type="PROSITE" id="PS50198">
    <property type="entry name" value="PPIC_PPIASE_2"/>
    <property type="match status" value="1"/>
</dbReference>
<dbReference type="Pfam" id="PF00639">
    <property type="entry name" value="Rotamase"/>
    <property type="match status" value="1"/>
</dbReference>
<dbReference type="AlphaFoldDB" id="K6ZCJ7"/>
<evidence type="ECO:0000259" key="13">
    <source>
        <dbReference type="PROSITE" id="PS50198"/>
    </source>
</evidence>
<evidence type="ECO:0000256" key="3">
    <source>
        <dbReference type="ARBA" id="ARBA00022519"/>
    </source>
</evidence>
<accession>K6ZCJ7</accession>
<evidence type="ECO:0000256" key="12">
    <source>
        <dbReference type="SAM" id="Phobius"/>
    </source>
</evidence>
<comment type="caution">
    <text evidence="14">The sequence shown here is derived from an EMBL/GenBank/DDBJ whole genome shotgun (WGS) entry which is preliminary data.</text>
</comment>
<comment type="subcellular location">
    <subcellularLocation>
        <location evidence="1">Cell inner membrane</location>
        <topology evidence="1">Single-pass type II membrane protein</topology>
        <orientation evidence="1">Periplasmic side</orientation>
    </subcellularLocation>
</comment>
<evidence type="ECO:0000256" key="1">
    <source>
        <dbReference type="ARBA" id="ARBA00004382"/>
    </source>
</evidence>